<dbReference type="Gene3D" id="3.50.50.60">
    <property type="entry name" value="FAD/NAD(P)-binding domain"/>
    <property type="match status" value="2"/>
</dbReference>
<comment type="similarity">
    <text evidence="2">Belongs to the class-III pyridine nucleotide-disulfide oxidoreductase family.</text>
</comment>
<evidence type="ECO:0000259" key="7">
    <source>
        <dbReference type="Pfam" id="PF02852"/>
    </source>
</evidence>
<dbReference type="SUPFAM" id="SSF55424">
    <property type="entry name" value="FAD/NAD-linked reductases, dimerisation (C-terminal) domain"/>
    <property type="match status" value="1"/>
</dbReference>
<dbReference type="EMBL" id="UOGD01000037">
    <property type="protein sequence ID" value="VAX15880.1"/>
    <property type="molecule type" value="Genomic_DNA"/>
</dbReference>
<feature type="domain" description="Pyridine nucleotide-disulphide oxidoreductase dimerisation" evidence="7">
    <location>
        <begin position="335"/>
        <end position="404"/>
    </location>
</feature>
<accession>A0A3B1BYU8</accession>
<evidence type="ECO:0000259" key="8">
    <source>
        <dbReference type="Pfam" id="PF07992"/>
    </source>
</evidence>
<organism evidence="9">
    <name type="scientific">hydrothermal vent metagenome</name>
    <dbReference type="NCBI Taxonomy" id="652676"/>
    <lineage>
        <taxon>unclassified sequences</taxon>
        <taxon>metagenomes</taxon>
        <taxon>ecological metagenomes</taxon>
    </lineage>
</organism>
<evidence type="ECO:0000256" key="1">
    <source>
        <dbReference type="ARBA" id="ARBA00001974"/>
    </source>
</evidence>
<reference evidence="9" key="1">
    <citation type="submission" date="2018-06" db="EMBL/GenBank/DDBJ databases">
        <authorList>
            <person name="Zhirakovskaya E."/>
        </authorList>
    </citation>
    <scope>NUCLEOTIDE SEQUENCE</scope>
</reference>
<dbReference type="InterPro" id="IPR023753">
    <property type="entry name" value="FAD/NAD-binding_dom"/>
</dbReference>
<evidence type="ECO:0000256" key="4">
    <source>
        <dbReference type="ARBA" id="ARBA00022827"/>
    </source>
</evidence>
<keyword evidence="3" id="KW-0285">Flavoprotein</keyword>
<dbReference type="PRINTS" id="PR00411">
    <property type="entry name" value="PNDRDTASEI"/>
</dbReference>
<dbReference type="Pfam" id="PF07992">
    <property type="entry name" value="Pyr_redox_2"/>
    <property type="match status" value="1"/>
</dbReference>
<name>A0A3B1BYU8_9ZZZZ</name>
<evidence type="ECO:0000313" key="9">
    <source>
        <dbReference type="EMBL" id="VAX15880.1"/>
    </source>
</evidence>
<keyword evidence="4" id="KW-0274">FAD</keyword>
<dbReference type="InterPro" id="IPR016156">
    <property type="entry name" value="FAD/NAD-linked_Rdtase_dimer_sf"/>
</dbReference>
<evidence type="ECO:0000256" key="2">
    <source>
        <dbReference type="ARBA" id="ARBA00009130"/>
    </source>
</evidence>
<sequence>MQKVEKIIVIGGNAAGPSAAAKAKRVNPEAEVIMFEAGEFISTGTCELPYLISGDIDDYKKIVFFDERSFLEKKGVKVFTKHFVENIDRIRKTIQVKNLVDENIKAFSYDKLILTTGSVAKKIPVLSDNLKNLFYLKSVSNYLQIKNYSDSYNVKNVLLIGASFIGLEVADAFRSSGKNVIILDSQEHPMPNSEVEIQHLIEDTITEHGVEFIGNAGAVQYIVEENMLKGFKYEGRTKEIDLAIVAIGFAPNNSLAIKANLELGAFGGIKVDAKLKTSNPNIFAAGDNTEVINQVTNRRDYMPIATVAHKQGHIAGANAAGAYEFMKPVVKNIAVKIFDRTYSSVGLTTDEVQKMKYVSKSVSAVTYNIIKVMPESSKVFGKIIFNTETKLIYGASFYGKDEVIGFADMIASFIQNKIPGNKLSEINFNYTPPKSPFINLLSILGRKIVEEGK</sequence>
<dbReference type="SUPFAM" id="SSF51905">
    <property type="entry name" value="FAD/NAD(P)-binding domain"/>
    <property type="match status" value="1"/>
</dbReference>
<keyword evidence="5" id="KW-0560">Oxidoreductase</keyword>
<dbReference type="InterPro" id="IPR036188">
    <property type="entry name" value="FAD/NAD-bd_sf"/>
</dbReference>
<dbReference type="PANTHER" id="PTHR43429:SF1">
    <property type="entry name" value="NAD(P)H SULFUR OXIDOREDUCTASE (COA-DEPENDENT)"/>
    <property type="match status" value="1"/>
</dbReference>
<evidence type="ECO:0000256" key="6">
    <source>
        <dbReference type="ARBA" id="ARBA00023284"/>
    </source>
</evidence>
<dbReference type="InterPro" id="IPR004099">
    <property type="entry name" value="Pyr_nucl-diS_OxRdtase_dimer"/>
</dbReference>
<evidence type="ECO:0000256" key="3">
    <source>
        <dbReference type="ARBA" id="ARBA00022630"/>
    </source>
</evidence>
<keyword evidence="6" id="KW-0676">Redox-active center</keyword>
<gene>
    <name evidence="9" type="ORF">MNBD_IGNAVI01-1282</name>
</gene>
<dbReference type="AlphaFoldDB" id="A0A3B1BYU8"/>
<dbReference type="InterPro" id="IPR050260">
    <property type="entry name" value="FAD-bd_OxRdtase"/>
</dbReference>
<feature type="domain" description="FAD/NAD(P)-binding" evidence="8">
    <location>
        <begin position="6"/>
        <end position="312"/>
    </location>
</feature>
<comment type="cofactor">
    <cofactor evidence="1">
        <name>FAD</name>
        <dbReference type="ChEBI" id="CHEBI:57692"/>
    </cofactor>
</comment>
<dbReference type="PANTHER" id="PTHR43429">
    <property type="entry name" value="PYRIDINE NUCLEOTIDE-DISULFIDE OXIDOREDUCTASE DOMAIN-CONTAINING"/>
    <property type="match status" value="1"/>
</dbReference>
<dbReference type="PRINTS" id="PR00368">
    <property type="entry name" value="FADPNR"/>
</dbReference>
<evidence type="ECO:0000256" key="5">
    <source>
        <dbReference type="ARBA" id="ARBA00023002"/>
    </source>
</evidence>
<protein>
    <submittedName>
        <fullName evidence="9">Uncharacterized protein</fullName>
    </submittedName>
</protein>
<dbReference type="Pfam" id="PF02852">
    <property type="entry name" value="Pyr_redox_dim"/>
    <property type="match status" value="1"/>
</dbReference>
<dbReference type="GO" id="GO:0016491">
    <property type="term" value="F:oxidoreductase activity"/>
    <property type="evidence" value="ECO:0007669"/>
    <property type="project" value="UniProtKB-KW"/>
</dbReference>
<proteinExistence type="inferred from homology"/>